<dbReference type="AlphaFoldDB" id="A0A8J5X4T5"/>
<accession>A0A8J5X4T5</accession>
<feature type="region of interest" description="Disordered" evidence="1">
    <location>
        <begin position="27"/>
        <end position="55"/>
    </location>
</feature>
<evidence type="ECO:0000256" key="1">
    <source>
        <dbReference type="SAM" id="MobiDB-lite"/>
    </source>
</evidence>
<keyword evidence="3" id="KW-1185">Reference proteome</keyword>
<evidence type="ECO:0000313" key="2">
    <source>
        <dbReference type="EMBL" id="KAG8460961.1"/>
    </source>
</evidence>
<sequence>MLVACAFVITSCTDASGTARSRMEGALRGMRKHGKNNSQPKPPLFCSRDPPGKEGRRGFTCMEHKCMPHGNRTGDDALGSGEEFFKCMCLCCRVPCKQPKSCNDTTYAGPPDFSLRWPYKPPNNAH</sequence>
<name>A0A8J5X4T5_DIALT</name>
<proteinExistence type="predicted"/>
<dbReference type="Proteomes" id="UP000751190">
    <property type="component" value="Unassembled WGS sequence"/>
</dbReference>
<gene>
    <name evidence="2" type="ORF">KFE25_010712</name>
</gene>
<evidence type="ECO:0000313" key="3">
    <source>
        <dbReference type="Proteomes" id="UP000751190"/>
    </source>
</evidence>
<comment type="caution">
    <text evidence="2">The sequence shown here is derived from an EMBL/GenBank/DDBJ whole genome shotgun (WGS) entry which is preliminary data.</text>
</comment>
<dbReference type="EMBL" id="JAGTXO010000029">
    <property type="protein sequence ID" value="KAG8460961.1"/>
    <property type="molecule type" value="Genomic_DNA"/>
</dbReference>
<organism evidence="2 3">
    <name type="scientific">Diacronema lutheri</name>
    <name type="common">Unicellular marine alga</name>
    <name type="synonym">Monochrysis lutheri</name>
    <dbReference type="NCBI Taxonomy" id="2081491"/>
    <lineage>
        <taxon>Eukaryota</taxon>
        <taxon>Haptista</taxon>
        <taxon>Haptophyta</taxon>
        <taxon>Pavlovophyceae</taxon>
        <taxon>Pavlovales</taxon>
        <taxon>Pavlovaceae</taxon>
        <taxon>Diacronema</taxon>
    </lineage>
</organism>
<protein>
    <submittedName>
        <fullName evidence="2">Uncharacterized protein</fullName>
    </submittedName>
</protein>
<reference evidence="2" key="1">
    <citation type="submission" date="2021-05" db="EMBL/GenBank/DDBJ databases">
        <title>The genome of the haptophyte Pavlova lutheri (Diacronema luteri, Pavlovales) - a model for lipid biosynthesis in eukaryotic algae.</title>
        <authorList>
            <person name="Hulatt C.J."/>
            <person name="Posewitz M.C."/>
        </authorList>
    </citation>
    <scope>NUCLEOTIDE SEQUENCE</scope>
    <source>
        <strain evidence="2">NIVA-4/92</strain>
    </source>
</reference>